<dbReference type="AlphaFoldDB" id="A0A3N7GWG8"/>
<evidence type="ECO:0000313" key="1">
    <source>
        <dbReference type="EMBL" id="RQO95198.1"/>
    </source>
</evidence>
<gene>
    <name evidence="1" type="ORF">POPTR_T076501</name>
</gene>
<accession>A0A3N7GWG8</accession>
<organism evidence="1">
    <name type="scientific">Populus trichocarpa</name>
    <name type="common">Western balsam poplar</name>
    <name type="synonym">Populus balsamifera subsp. trichocarpa</name>
    <dbReference type="NCBI Taxonomy" id="3694"/>
    <lineage>
        <taxon>Eukaryota</taxon>
        <taxon>Viridiplantae</taxon>
        <taxon>Streptophyta</taxon>
        <taxon>Embryophyta</taxon>
        <taxon>Tracheophyta</taxon>
        <taxon>Spermatophyta</taxon>
        <taxon>Magnoliopsida</taxon>
        <taxon>eudicotyledons</taxon>
        <taxon>Gunneridae</taxon>
        <taxon>Pentapetalae</taxon>
        <taxon>rosids</taxon>
        <taxon>fabids</taxon>
        <taxon>Malpighiales</taxon>
        <taxon>Salicaceae</taxon>
        <taxon>Saliceae</taxon>
        <taxon>Populus</taxon>
    </lineage>
</organism>
<protein>
    <submittedName>
        <fullName evidence="1">Uncharacterized protein</fullName>
    </submittedName>
</protein>
<proteinExistence type="predicted"/>
<dbReference type="InParanoid" id="A0A3N7GWG8"/>
<reference evidence="1" key="1">
    <citation type="journal article" date="2006" name="Science">
        <title>The genome of black cottonwood, Populus trichocarpa (Torr. &amp; Gray).</title>
        <authorList>
            <person name="Tuskan G.A."/>
            <person name="Difazio S."/>
            <person name="Jansson S."/>
            <person name="Bohlmann J."/>
            <person name="Grigoriev I."/>
            <person name="Hellsten U."/>
            <person name="Putnam N."/>
            <person name="Ralph S."/>
            <person name="Rombauts S."/>
            <person name="Salamov A."/>
            <person name="Schein J."/>
            <person name="Sterck L."/>
            <person name="Aerts A."/>
            <person name="Bhalerao R.R."/>
            <person name="Bhalerao R.P."/>
            <person name="Blaudez D."/>
            <person name="Boerjan W."/>
            <person name="Brun A."/>
            <person name="Brunner A."/>
            <person name="Busov V."/>
            <person name="Campbell M."/>
            <person name="Carlson J."/>
            <person name="Chalot M."/>
            <person name="Chapman J."/>
            <person name="Chen G.L."/>
            <person name="Cooper D."/>
            <person name="Coutinho P.M."/>
            <person name="Couturier J."/>
            <person name="Covert S."/>
            <person name="Cronk Q."/>
            <person name="Cunningham R."/>
            <person name="Davis J."/>
            <person name="Degroeve S."/>
            <person name="Dejardin A."/>
            <person name="Depamphilis C."/>
            <person name="Detter J."/>
            <person name="Dirks B."/>
            <person name="Dubchak I."/>
            <person name="Duplessis S."/>
            <person name="Ehlting J."/>
            <person name="Ellis B."/>
            <person name="Gendler K."/>
            <person name="Goodstein D."/>
            <person name="Gribskov M."/>
            <person name="Grimwood J."/>
            <person name="Groover A."/>
            <person name="Gunter L."/>
            <person name="Hamberger B."/>
            <person name="Heinze B."/>
            <person name="Helariutta Y."/>
            <person name="Henrissat B."/>
            <person name="Holligan D."/>
            <person name="Holt R."/>
            <person name="Huang W."/>
            <person name="Islam-Faridi N."/>
            <person name="Jones S."/>
            <person name="Jones-Rhoades M."/>
            <person name="Jorgensen R."/>
            <person name="Joshi C."/>
            <person name="Kangasjarvi J."/>
            <person name="Karlsson J."/>
            <person name="Kelleher C."/>
            <person name="Kirkpatrick R."/>
            <person name="Kirst M."/>
            <person name="Kohler A."/>
            <person name="Kalluri U."/>
            <person name="Larimer F."/>
            <person name="Leebens-Mack J."/>
            <person name="Leple J.C."/>
            <person name="Locascio P."/>
            <person name="Lou Y."/>
            <person name="Lucas S."/>
            <person name="Martin F."/>
            <person name="Montanini B."/>
            <person name="Napoli C."/>
            <person name="Nelson D.R."/>
            <person name="Nelson C."/>
            <person name="Nieminen K."/>
            <person name="Nilsson O."/>
            <person name="Pereda V."/>
            <person name="Peter G."/>
            <person name="Philippe R."/>
            <person name="Pilate G."/>
            <person name="Poliakov A."/>
            <person name="Razumovskaya J."/>
            <person name="Richardson P."/>
            <person name="Rinaldi C."/>
            <person name="Ritland K."/>
            <person name="Rouze P."/>
            <person name="Ryaboy D."/>
            <person name="Schmutz J."/>
            <person name="Schrader J."/>
            <person name="Segerman B."/>
            <person name="Shin H."/>
            <person name="Siddiqui A."/>
            <person name="Sterky F."/>
            <person name="Terry A."/>
            <person name="Tsai C.J."/>
            <person name="Uberbacher E."/>
            <person name="Unneberg P."/>
            <person name="Vahala J."/>
            <person name="Wall K."/>
            <person name="Wessler S."/>
            <person name="Yang G."/>
            <person name="Yin T."/>
            <person name="Douglas C."/>
            <person name="Marra M."/>
            <person name="Sandberg G."/>
            <person name="Van de Peer Y."/>
            <person name="Rokhsar D."/>
        </authorList>
    </citation>
    <scope>NUCLEOTIDE SEQUENCE [LARGE SCALE GENOMIC DNA]</scope>
    <source>
        <strain evidence="1">Nisqually-1</strain>
    </source>
</reference>
<sequence>MESFFNEWKVIEICVCGLYLVLEEQGLHLFWWL</sequence>
<dbReference type="EMBL" id="KZ623572">
    <property type="protein sequence ID" value="RQO95198.1"/>
    <property type="molecule type" value="Genomic_DNA"/>
</dbReference>
<name>A0A3N7GWG8_POPTR</name>
<reference evidence="1" key="2">
    <citation type="submission" date="2017-07" db="EMBL/GenBank/DDBJ databases">
        <title>WGS assembly of Populus trichocarpa.</title>
        <authorList>
            <person name="Tuskan G."/>
            <person name="Difazio S."/>
            <person name="Jansson S."/>
            <person name="Bohlmann J."/>
            <person name="Grigoriev I."/>
            <person name="Hellsten U."/>
            <person name="Putnam N."/>
            <person name="Ralph S."/>
            <person name="Rombauts S."/>
            <person name="Salamov A."/>
            <person name="Schein J."/>
            <person name="Sterck L."/>
            <person name="Aerts A."/>
            <person name="Bhalerao R."/>
            <person name="Bhalerao R."/>
            <person name="Blaudez D."/>
            <person name="Boerjan W."/>
            <person name="Brun A."/>
            <person name="Brunner A."/>
            <person name="Busov V."/>
            <person name="Campbell M."/>
            <person name="Carlson J."/>
            <person name="Chalot M."/>
            <person name="Chapman J."/>
            <person name="Chen G."/>
            <person name="Cooper D."/>
            <person name="Coutinho P."/>
            <person name="Couturier J."/>
            <person name="Covert S."/>
            <person name="Cronk Q."/>
            <person name="Cunningham R."/>
            <person name="Davis J."/>
            <person name="Degroeve S."/>
            <person name="Dejardin A."/>
            <person name="Depamphilis C."/>
            <person name="Detter J."/>
            <person name="Dirks B."/>
            <person name="Dubchak I."/>
            <person name="Duplessis S."/>
            <person name="Ehlting J."/>
            <person name="Ellis B."/>
            <person name="Gendler K."/>
            <person name="Goodstein D."/>
            <person name="Gribskov M."/>
            <person name="Grimwood J."/>
            <person name="Groover A."/>
            <person name="Gunter L."/>
            <person name="Hamberger B."/>
            <person name="Heinze B."/>
            <person name="Helariutta Y."/>
            <person name="Henrissat B."/>
            <person name="Holligan D."/>
            <person name="Holt R."/>
            <person name="Huang W."/>
            <person name="Islam-Faridi N."/>
            <person name="Jones S."/>
            <person name="Jones-Rhoades M."/>
            <person name="Jorgensen R."/>
            <person name="Joshi C."/>
            <person name="Kangasjarvi J."/>
            <person name="Karlsson J."/>
            <person name="Kelleher C."/>
            <person name="Kirkpatrick R."/>
            <person name="Kirst M."/>
            <person name="Kohler A."/>
            <person name="Kalluri U."/>
            <person name="Larimer F."/>
            <person name="Leebens-Mack J."/>
            <person name="Leple J."/>
            <person name="Locascio P."/>
            <person name="Lou Y."/>
            <person name="Lucas S."/>
            <person name="Martin F."/>
            <person name="Montanini B."/>
            <person name="Napoli C."/>
            <person name="Nelson D."/>
            <person name="Nelson C."/>
            <person name="Nieminen K."/>
            <person name="Nilsson O."/>
            <person name="Pereda V."/>
            <person name="Peter G."/>
            <person name="Philippe R."/>
            <person name="Pilate G."/>
            <person name="Poliakov A."/>
            <person name="Razumovskaya J."/>
            <person name="Richardson P."/>
            <person name="Rinaldi C."/>
            <person name="Ritland K."/>
            <person name="Rouze P."/>
            <person name="Ryaboy D."/>
            <person name="Schmutz J."/>
            <person name="Schrader J."/>
            <person name="Segerman B."/>
            <person name="Shin H."/>
            <person name="Siddiqui A."/>
            <person name="Sterky F."/>
            <person name="Terry A."/>
            <person name="Tsai C."/>
            <person name="Uberbacher E."/>
            <person name="Unneberg P."/>
            <person name="Vahala J."/>
            <person name="Wall K."/>
            <person name="Wessler S."/>
            <person name="Yang G."/>
            <person name="Yin T."/>
            <person name="Douglas C."/>
            <person name="Marra M."/>
            <person name="Sandberg G."/>
            <person name="Van De Peer Y."/>
            <person name="Rokhsar D."/>
        </authorList>
    </citation>
    <scope>NUCLEOTIDE SEQUENCE</scope>
    <source>
        <strain evidence="1">Nisqually-1</strain>
    </source>
</reference>